<feature type="binding site" evidence="7">
    <location>
        <position position="72"/>
    </location>
    <ligand>
        <name>Fe(3+)</name>
        <dbReference type="ChEBI" id="CHEBI:29034"/>
    </ligand>
</feature>
<keyword evidence="4 7" id="KW-0369">Histidine metabolism</keyword>
<comment type="catalytic activity">
    <reaction evidence="7">
        <text>4-imidazolone-5-propanoate + H2O = N-formimidoyl-L-glutamate</text>
        <dbReference type="Rhea" id="RHEA:23660"/>
        <dbReference type="ChEBI" id="CHEBI:15377"/>
        <dbReference type="ChEBI" id="CHEBI:58928"/>
        <dbReference type="ChEBI" id="CHEBI:77893"/>
        <dbReference type="EC" id="3.5.2.7"/>
    </reaction>
</comment>
<sequence>MSATTAITNIASLVTNDPALGDGSPLGLIENATLIVEDGEVAWAGPAHRAPAADTAHDAGGRAALPGFVDSHSHLLFAGDRTAEFNARMSGRAYTAGGIRTTVRATREASDEALAATLAAHLREMLAQGTTTVETKSGYGLTVDDEARALRVAAAHTEEVTYLGAHIVAPEYAESDASAHDAGGADAYTALVAGEMLDACAPYARWVDVFCEEGAFGADQARAILTAGKAKGLIPRVHANQLSYGPGVQLAVELGAASADHCTHLTDADVDALAQGETVATLLPGCEFSTRAVYPDARRLLDAGATVALSTDCNPGSSFTSSVPFCIAIAVREMNMTPGEAVWSATAGGARALRRTDIGRLSPGARADLTLLDAPSHVHLAYRPGVPLVAQVWRRGVREV</sequence>
<dbReference type="EMBL" id="BAAARJ010000011">
    <property type="protein sequence ID" value="GAA2618852.1"/>
    <property type="molecule type" value="Genomic_DNA"/>
</dbReference>
<feature type="binding site" evidence="7">
    <location>
        <position position="238"/>
    </location>
    <ligand>
        <name>Zn(2+)</name>
        <dbReference type="ChEBI" id="CHEBI:29105"/>
    </ligand>
</feature>
<dbReference type="Gene3D" id="2.30.40.10">
    <property type="entry name" value="Urease, subunit C, domain 1"/>
    <property type="match status" value="1"/>
</dbReference>
<dbReference type="InterPro" id="IPR011059">
    <property type="entry name" value="Metal-dep_hydrolase_composite"/>
</dbReference>
<feature type="binding site" evidence="7">
    <location>
        <position position="316"/>
    </location>
    <ligand>
        <name>N-formimidoyl-L-glutamate</name>
        <dbReference type="ChEBI" id="CHEBI:58928"/>
    </ligand>
</feature>
<feature type="binding site" evidence="7">
    <location>
        <position position="241"/>
    </location>
    <ligand>
        <name>4-imidazolone-5-propanoate</name>
        <dbReference type="ChEBI" id="CHEBI:77893"/>
    </ligand>
</feature>
<feature type="binding site" evidence="7">
    <location>
        <position position="81"/>
    </location>
    <ligand>
        <name>4-imidazolone-5-propanoate</name>
        <dbReference type="ChEBI" id="CHEBI:77893"/>
    </ligand>
</feature>
<dbReference type="Gene3D" id="3.20.20.140">
    <property type="entry name" value="Metal-dependent hydrolases"/>
    <property type="match status" value="1"/>
</dbReference>
<keyword evidence="10" id="KW-1185">Reference proteome</keyword>
<comment type="pathway">
    <text evidence="7">Amino-acid degradation; L-histidine degradation into L-glutamate; N-formimidoyl-L-glutamate from L-histidine: step 3/3.</text>
</comment>
<evidence type="ECO:0000313" key="10">
    <source>
        <dbReference type="Proteomes" id="UP001501447"/>
    </source>
</evidence>
<feature type="binding site" evidence="7">
    <location>
        <position position="238"/>
    </location>
    <ligand>
        <name>Fe(3+)</name>
        <dbReference type="ChEBI" id="CHEBI:29034"/>
    </ligand>
</feature>
<dbReference type="RefSeq" id="WP_344567160.1">
    <property type="nucleotide sequence ID" value="NZ_BAAARJ010000011.1"/>
</dbReference>
<evidence type="ECO:0000256" key="5">
    <source>
        <dbReference type="ARBA" id="ARBA00022833"/>
    </source>
</evidence>
<dbReference type="HAMAP" id="MF_00372">
    <property type="entry name" value="HutI"/>
    <property type="match status" value="1"/>
</dbReference>
<dbReference type="Proteomes" id="UP001501447">
    <property type="component" value="Unassembled WGS sequence"/>
</dbReference>
<name>A0ABN3Q6S3_9ACTN</name>
<keyword evidence="7" id="KW-0963">Cytoplasm</keyword>
<evidence type="ECO:0000256" key="3">
    <source>
        <dbReference type="ARBA" id="ARBA00022801"/>
    </source>
</evidence>
<dbReference type="NCBIfam" id="TIGR01224">
    <property type="entry name" value="hutI"/>
    <property type="match status" value="1"/>
</dbReference>
<comment type="function">
    <text evidence="7">Catalyzes the hydrolytic cleavage of the carbon-nitrogen bond in imidazolone-5-propanoate to yield N-formimidoyl-L-glutamate. It is the third step in the universal histidine degradation pathway.</text>
</comment>
<evidence type="ECO:0000313" key="9">
    <source>
        <dbReference type="EMBL" id="GAA2618852.1"/>
    </source>
</evidence>
<gene>
    <name evidence="7 9" type="primary">hutI</name>
    <name evidence="9" type="ORF">GCM10009863_36010</name>
</gene>
<comment type="subcellular location">
    <subcellularLocation>
        <location evidence="7">Cytoplasm</location>
    </subcellularLocation>
</comment>
<keyword evidence="2 7" id="KW-0479">Metal-binding</keyword>
<evidence type="ECO:0000256" key="4">
    <source>
        <dbReference type="ARBA" id="ARBA00022808"/>
    </source>
</evidence>
<comment type="similarity">
    <text evidence="7">Belongs to the metallo-dependent hydrolases superfamily. HutI family.</text>
</comment>
<accession>A0ABN3Q6S3</accession>
<feature type="binding site" evidence="7">
    <location>
        <position position="166"/>
    </location>
    <ligand>
        <name>4-imidazolone-5-propanoate</name>
        <dbReference type="ChEBI" id="CHEBI:77893"/>
    </ligand>
</feature>
<dbReference type="PANTHER" id="PTHR42752">
    <property type="entry name" value="IMIDAZOLONEPROPIONASE"/>
    <property type="match status" value="1"/>
</dbReference>
<feature type="binding site" evidence="7">
    <location>
        <position position="312"/>
    </location>
    <ligand>
        <name>Fe(3+)</name>
        <dbReference type="ChEBI" id="CHEBI:29034"/>
    </ligand>
</feature>
<evidence type="ECO:0000259" key="8">
    <source>
        <dbReference type="Pfam" id="PF01979"/>
    </source>
</evidence>
<dbReference type="Pfam" id="PF01979">
    <property type="entry name" value="Amidohydro_1"/>
    <property type="match status" value="1"/>
</dbReference>
<reference evidence="9 10" key="1">
    <citation type="journal article" date="2019" name="Int. J. Syst. Evol. Microbiol.">
        <title>The Global Catalogue of Microorganisms (GCM) 10K type strain sequencing project: providing services to taxonomists for standard genome sequencing and annotation.</title>
        <authorList>
            <consortium name="The Broad Institute Genomics Platform"/>
            <consortium name="The Broad Institute Genome Sequencing Center for Infectious Disease"/>
            <person name="Wu L."/>
            <person name="Ma J."/>
        </authorList>
    </citation>
    <scope>NUCLEOTIDE SEQUENCE [LARGE SCALE GENOMIC DNA]</scope>
    <source>
        <strain evidence="9 10">JCM 16373</strain>
    </source>
</reference>
<dbReference type="SUPFAM" id="SSF51556">
    <property type="entry name" value="Metallo-dependent hydrolases"/>
    <property type="match status" value="1"/>
</dbReference>
<comment type="caution">
    <text evidence="9">The sequence shown here is derived from an EMBL/GenBank/DDBJ whole genome shotgun (WGS) entry which is preliminary data.</text>
</comment>
<feature type="binding site" evidence="7">
    <location>
        <position position="74"/>
    </location>
    <ligand>
        <name>Fe(3+)</name>
        <dbReference type="ChEBI" id="CHEBI:29034"/>
    </ligand>
</feature>
<dbReference type="EC" id="3.5.2.7" evidence="1 7"/>
<evidence type="ECO:0000256" key="7">
    <source>
        <dbReference type="HAMAP-Rule" id="MF_00372"/>
    </source>
</evidence>
<proteinExistence type="inferred from homology"/>
<dbReference type="SUPFAM" id="SSF51338">
    <property type="entry name" value="Composite domain of metallo-dependent hydrolases"/>
    <property type="match status" value="2"/>
</dbReference>
<evidence type="ECO:0000256" key="6">
    <source>
        <dbReference type="ARBA" id="ARBA00023004"/>
    </source>
</evidence>
<dbReference type="PANTHER" id="PTHR42752:SF1">
    <property type="entry name" value="IMIDAZOLONEPROPIONASE-RELATED"/>
    <property type="match status" value="1"/>
</dbReference>
<feature type="binding site" evidence="7">
    <location>
        <position position="72"/>
    </location>
    <ligand>
        <name>Zn(2+)</name>
        <dbReference type="ChEBI" id="CHEBI:29105"/>
    </ligand>
</feature>
<keyword evidence="3 7" id="KW-0378">Hydrolase</keyword>
<feature type="binding site" evidence="7">
    <location>
        <position position="312"/>
    </location>
    <ligand>
        <name>Zn(2+)</name>
        <dbReference type="ChEBI" id="CHEBI:29105"/>
    </ligand>
</feature>
<dbReference type="InterPro" id="IPR032466">
    <property type="entry name" value="Metal_Hydrolase"/>
</dbReference>
<feature type="domain" description="Amidohydrolase-related" evidence="8">
    <location>
        <begin position="64"/>
        <end position="377"/>
    </location>
</feature>
<dbReference type="InterPro" id="IPR005920">
    <property type="entry name" value="HutI"/>
</dbReference>
<keyword evidence="6 7" id="KW-0408">Iron</keyword>
<keyword evidence="5 7" id="KW-0862">Zinc</keyword>
<evidence type="ECO:0000256" key="2">
    <source>
        <dbReference type="ARBA" id="ARBA00022723"/>
    </source>
</evidence>
<protein>
    <recommendedName>
        <fullName evidence="1 7">Imidazolonepropionase</fullName>
        <ecNumber evidence="1 7">3.5.2.7</ecNumber>
    </recommendedName>
    <alternativeName>
        <fullName evidence="7">Imidazolone-5-propionate hydrolase</fullName>
    </alternativeName>
</protein>
<feature type="binding site" evidence="7">
    <location>
        <position position="314"/>
    </location>
    <ligand>
        <name>N-formimidoyl-L-glutamate</name>
        <dbReference type="ChEBI" id="CHEBI:58928"/>
    </ligand>
</feature>
<organism evidence="9 10">
    <name type="scientific">Streptomyces axinellae</name>
    <dbReference type="NCBI Taxonomy" id="552788"/>
    <lineage>
        <taxon>Bacteria</taxon>
        <taxon>Bacillati</taxon>
        <taxon>Actinomycetota</taxon>
        <taxon>Actinomycetes</taxon>
        <taxon>Kitasatosporales</taxon>
        <taxon>Streptomycetaceae</taxon>
        <taxon>Streptomyces</taxon>
    </lineage>
</organism>
<feature type="binding site" evidence="7">
    <location>
        <position position="139"/>
    </location>
    <ligand>
        <name>4-imidazolone-5-propanoate</name>
        <dbReference type="ChEBI" id="CHEBI:77893"/>
    </ligand>
</feature>
<dbReference type="InterPro" id="IPR006680">
    <property type="entry name" value="Amidohydro-rel"/>
</dbReference>
<feature type="binding site" evidence="7">
    <location>
        <position position="139"/>
    </location>
    <ligand>
        <name>N-formimidoyl-L-glutamate</name>
        <dbReference type="ChEBI" id="CHEBI:58928"/>
    </ligand>
</feature>
<feature type="binding site" evidence="7">
    <location>
        <position position="317"/>
    </location>
    <ligand>
        <name>4-imidazolone-5-propanoate</name>
        <dbReference type="ChEBI" id="CHEBI:77893"/>
    </ligand>
</feature>
<comment type="cofactor">
    <cofactor evidence="7">
        <name>Zn(2+)</name>
        <dbReference type="ChEBI" id="CHEBI:29105"/>
    </cofactor>
    <cofactor evidence="7">
        <name>Fe(3+)</name>
        <dbReference type="ChEBI" id="CHEBI:29034"/>
    </cofactor>
    <text evidence="7">Binds 1 zinc or iron ion per subunit.</text>
</comment>
<evidence type="ECO:0000256" key="1">
    <source>
        <dbReference type="ARBA" id="ARBA00012864"/>
    </source>
</evidence>
<feature type="binding site" evidence="7">
    <location>
        <position position="74"/>
    </location>
    <ligand>
        <name>Zn(2+)</name>
        <dbReference type="ChEBI" id="CHEBI:29105"/>
    </ligand>
</feature>